<accession>A0A0C5VUV2</accession>
<sequence length="141" mass="16835">MEYKNIVEKILGTLNAHEEQGELVIISTMPEIIARDIFHTAIEEWLKGLDVEHEPVECTMPYLLDQTCSKLSHRFAIELERAREIIDAYYTQWCKTRSIKEIAEIYWHETPSEMAKRAYWSVVMKKPDNRNLDYLEWRKQC</sequence>
<reference evidence="1 2" key="1">
    <citation type="submission" date="2014-01" db="EMBL/GenBank/DDBJ databases">
        <title>Full genme sequencing of cellulolytic bacterium Gynuella sunshinyii YC6258T gen. nov., sp. nov.</title>
        <authorList>
            <person name="Khan H."/>
            <person name="Chung E.J."/>
            <person name="Chung Y.R."/>
        </authorList>
    </citation>
    <scope>NUCLEOTIDE SEQUENCE [LARGE SCALE GENOMIC DNA]</scope>
    <source>
        <strain evidence="1 2">YC6258</strain>
    </source>
</reference>
<dbReference type="RefSeq" id="WP_044616757.1">
    <property type="nucleotide sequence ID" value="NZ_CP007142.1"/>
</dbReference>
<name>A0A0C5VUV2_9GAMM</name>
<protein>
    <submittedName>
        <fullName evidence="1">Uncharacterized protein</fullName>
    </submittedName>
</protein>
<proteinExistence type="predicted"/>
<organism evidence="1 2">
    <name type="scientific">Gynuella sunshinyii YC6258</name>
    <dbReference type="NCBI Taxonomy" id="1445510"/>
    <lineage>
        <taxon>Bacteria</taxon>
        <taxon>Pseudomonadati</taxon>
        <taxon>Pseudomonadota</taxon>
        <taxon>Gammaproteobacteria</taxon>
        <taxon>Oceanospirillales</taxon>
        <taxon>Saccharospirillaceae</taxon>
        <taxon>Gynuella</taxon>
    </lineage>
</organism>
<gene>
    <name evidence="1" type="ORF">YC6258_02131</name>
</gene>
<evidence type="ECO:0000313" key="2">
    <source>
        <dbReference type="Proteomes" id="UP000032266"/>
    </source>
</evidence>
<dbReference type="AlphaFoldDB" id="A0A0C5VUV2"/>
<dbReference type="KEGG" id="gsn:YC6258_02131"/>
<dbReference type="HOGENOM" id="CLU_1822622_0_0_6"/>
<keyword evidence="2" id="KW-1185">Reference proteome</keyword>
<dbReference type="EMBL" id="CP007142">
    <property type="protein sequence ID" value="AJQ94169.1"/>
    <property type="molecule type" value="Genomic_DNA"/>
</dbReference>
<dbReference type="OrthoDB" id="6711008at2"/>
<dbReference type="STRING" id="1445510.YC6258_02131"/>
<evidence type="ECO:0000313" key="1">
    <source>
        <dbReference type="EMBL" id="AJQ94169.1"/>
    </source>
</evidence>
<dbReference type="Proteomes" id="UP000032266">
    <property type="component" value="Chromosome"/>
</dbReference>